<protein>
    <submittedName>
        <fullName evidence="1">Uncharacterized protein</fullName>
    </submittedName>
</protein>
<evidence type="ECO:0000313" key="1">
    <source>
        <dbReference type="EnsemblPlants" id="TuG1812G0400001972.01.T01.cds444129"/>
    </source>
</evidence>
<dbReference type="AlphaFoldDB" id="A0A8R7Q5L2"/>
<organism evidence="1 2">
    <name type="scientific">Triticum urartu</name>
    <name type="common">Red wild einkorn</name>
    <name type="synonym">Crithodium urartu</name>
    <dbReference type="NCBI Taxonomy" id="4572"/>
    <lineage>
        <taxon>Eukaryota</taxon>
        <taxon>Viridiplantae</taxon>
        <taxon>Streptophyta</taxon>
        <taxon>Embryophyta</taxon>
        <taxon>Tracheophyta</taxon>
        <taxon>Spermatophyta</taxon>
        <taxon>Magnoliopsida</taxon>
        <taxon>Liliopsida</taxon>
        <taxon>Poales</taxon>
        <taxon>Poaceae</taxon>
        <taxon>BOP clade</taxon>
        <taxon>Pooideae</taxon>
        <taxon>Triticodae</taxon>
        <taxon>Triticeae</taxon>
        <taxon>Triticinae</taxon>
        <taxon>Triticum</taxon>
    </lineage>
</organism>
<proteinExistence type="predicted"/>
<keyword evidence="2" id="KW-1185">Reference proteome</keyword>
<sequence length="119" mass="12840">MLGHVSVSTYNCRVREGNRSISFASIAGASDSVERSSRLIDRQGRSSSIILSASMEENVDTSYSAADRHNLEMLSSTLSSIDAGCCSLSPSLSLSYEFGYHLLMYFTVPSTKGTTQLAL</sequence>
<reference evidence="2" key="1">
    <citation type="journal article" date="2013" name="Nature">
        <title>Draft genome of the wheat A-genome progenitor Triticum urartu.</title>
        <authorList>
            <person name="Ling H.Q."/>
            <person name="Zhao S."/>
            <person name="Liu D."/>
            <person name="Wang J."/>
            <person name="Sun H."/>
            <person name="Zhang C."/>
            <person name="Fan H."/>
            <person name="Li D."/>
            <person name="Dong L."/>
            <person name="Tao Y."/>
            <person name="Gao C."/>
            <person name="Wu H."/>
            <person name="Li Y."/>
            <person name="Cui Y."/>
            <person name="Guo X."/>
            <person name="Zheng S."/>
            <person name="Wang B."/>
            <person name="Yu K."/>
            <person name="Liang Q."/>
            <person name="Yang W."/>
            <person name="Lou X."/>
            <person name="Chen J."/>
            <person name="Feng M."/>
            <person name="Jian J."/>
            <person name="Zhang X."/>
            <person name="Luo G."/>
            <person name="Jiang Y."/>
            <person name="Liu J."/>
            <person name="Wang Z."/>
            <person name="Sha Y."/>
            <person name="Zhang B."/>
            <person name="Wu H."/>
            <person name="Tang D."/>
            <person name="Shen Q."/>
            <person name="Xue P."/>
            <person name="Zou S."/>
            <person name="Wang X."/>
            <person name="Liu X."/>
            <person name="Wang F."/>
            <person name="Yang Y."/>
            <person name="An X."/>
            <person name="Dong Z."/>
            <person name="Zhang K."/>
            <person name="Zhang X."/>
            <person name="Luo M.C."/>
            <person name="Dvorak J."/>
            <person name="Tong Y."/>
            <person name="Wang J."/>
            <person name="Yang H."/>
            <person name="Li Z."/>
            <person name="Wang D."/>
            <person name="Zhang A."/>
            <person name="Wang J."/>
        </authorList>
    </citation>
    <scope>NUCLEOTIDE SEQUENCE</scope>
    <source>
        <strain evidence="2">cv. G1812</strain>
    </source>
</reference>
<evidence type="ECO:0000313" key="2">
    <source>
        <dbReference type="Proteomes" id="UP000015106"/>
    </source>
</evidence>
<reference evidence="1" key="2">
    <citation type="submission" date="2018-03" db="EMBL/GenBank/DDBJ databases">
        <title>The Triticum urartu genome reveals the dynamic nature of wheat genome evolution.</title>
        <authorList>
            <person name="Ling H."/>
            <person name="Ma B."/>
            <person name="Shi X."/>
            <person name="Liu H."/>
            <person name="Dong L."/>
            <person name="Sun H."/>
            <person name="Cao Y."/>
            <person name="Gao Q."/>
            <person name="Zheng S."/>
            <person name="Li Y."/>
            <person name="Yu Y."/>
            <person name="Du H."/>
            <person name="Qi M."/>
            <person name="Li Y."/>
            <person name="Yu H."/>
            <person name="Cui Y."/>
            <person name="Wang N."/>
            <person name="Chen C."/>
            <person name="Wu H."/>
            <person name="Zhao Y."/>
            <person name="Zhang J."/>
            <person name="Li Y."/>
            <person name="Zhou W."/>
            <person name="Zhang B."/>
            <person name="Hu W."/>
            <person name="Eijk M."/>
            <person name="Tang J."/>
            <person name="Witsenboer H."/>
            <person name="Zhao S."/>
            <person name="Li Z."/>
            <person name="Zhang A."/>
            <person name="Wang D."/>
            <person name="Liang C."/>
        </authorList>
    </citation>
    <scope>NUCLEOTIDE SEQUENCE [LARGE SCALE GENOMIC DNA]</scope>
    <source>
        <strain evidence="1">cv. G1812</strain>
    </source>
</reference>
<accession>A0A8R7Q5L2</accession>
<name>A0A8R7Q5L2_TRIUA</name>
<dbReference type="EnsemblPlants" id="TuG1812G0400001972.01.T01">
    <property type="protein sequence ID" value="TuG1812G0400001972.01.T01.cds444129"/>
    <property type="gene ID" value="TuG1812G0400001972.01"/>
</dbReference>
<dbReference type="Proteomes" id="UP000015106">
    <property type="component" value="Chromosome 4"/>
</dbReference>
<reference evidence="1" key="3">
    <citation type="submission" date="2022-06" db="UniProtKB">
        <authorList>
            <consortium name="EnsemblPlants"/>
        </authorList>
    </citation>
    <scope>IDENTIFICATION</scope>
</reference>
<dbReference type="Gramene" id="TuG1812G0400001972.01.T01">
    <property type="protein sequence ID" value="TuG1812G0400001972.01.T01.cds444129"/>
    <property type="gene ID" value="TuG1812G0400001972.01"/>
</dbReference>